<dbReference type="RefSeq" id="WP_103081377.1">
    <property type="nucleotide sequence ID" value="NZ_NIOJ01000019.1"/>
</dbReference>
<dbReference type="EMBL" id="NIOJ01000019">
    <property type="protein sequence ID" value="PNT99308.1"/>
    <property type="molecule type" value="Genomic_DNA"/>
</dbReference>
<protein>
    <recommendedName>
        <fullName evidence="3">DinB-like domain-containing protein</fullName>
    </recommendedName>
</protein>
<comment type="caution">
    <text evidence="1">The sequence shown here is derived from an EMBL/GenBank/DDBJ whole genome shotgun (WGS) entry which is preliminary data.</text>
</comment>
<evidence type="ECO:0000313" key="1">
    <source>
        <dbReference type="EMBL" id="PNT99308.1"/>
    </source>
</evidence>
<sequence length="241" mass="28075">MAELIRLAVEENHKGTMIHLIDMPGAFTRAEKLKDAITKVTDEVRMYKSWIGKTHNKEYEIEIVQKETTNAQLDDGDTEILTIRDKDLDIAYFQQLKMLALKSAEDFQKLYDSIPDKECNDISKIRTTFYGKVPANAKEMLSHVDKVKAYYLSRINIDFSGDRNDLIANRIQCLKLIESDKNAMSNPIVFIDNEYWTTAKVLRRFIWHDRIHARALYRFAVKKWGYDSICDAFSFNMSLAE</sequence>
<proteinExistence type="predicted"/>
<keyword evidence="2" id="KW-1185">Reference proteome</keyword>
<evidence type="ECO:0000313" key="2">
    <source>
        <dbReference type="Proteomes" id="UP000236151"/>
    </source>
</evidence>
<dbReference type="AlphaFoldDB" id="A0A2K2FKJ9"/>
<name>A0A2K2FKJ9_9CLOT</name>
<gene>
    <name evidence="1" type="ORF">CDQ84_08825</name>
</gene>
<evidence type="ECO:0008006" key="3">
    <source>
        <dbReference type="Google" id="ProtNLM"/>
    </source>
</evidence>
<accession>A0A2K2FKJ9</accession>
<dbReference type="KEGG" id="cthd:CDO33_15130"/>
<reference evidence="1 2" key="1">
    <citation type="submission" date="2017-06" db="EMBL/GenBank/DDBJ databases">
        <title>Investigating the central metabolism of Clostridium thermosuccinogenes.</title>
        <authorList>
            <person name="Koendjbiharie J.G."/>
            <person name="van Kranenburg R."/>
        </authorList>
    </citation>
    <scope>NUCLEOTIDE SEQUENCE [LARGE SCALE GENOMIC DNA]</scope>
    <source>
        <strain evidence="1 2">DSM 5806</strain>
    </source>
</reference>
<dbReference type="Proteomes" id="UP000236151">
    <property type="component" value="Unassembled WGS sequence"/>
</dbReference>
<dbReference type="OrthoDB" id="1845996at2"/>
<organism evidence="1 2">
    <name type="scientific">Clostridium thermosuccinogenes</name>
    <dbReference type="NCBI Taxonomy" id="84032"/>
    <lineage>
        <taxon>Bacteria</taxon>
        <taxon>Bacillati</taxon>
        <taxon>Bacillota</taxon>
        <taxon>Clostridia</taxon>
        <taxon>Eubacteriales</taxon>
        <taxon>Clostridiaceae</taxon>
        <taxon>Clostridium</taxon>
    </lineage>
</organism>